<sequence>MAGKRSAGLILFRRAAAGTEVLLGHMGGPFWARRDAGAWTVPKGEYGPDEDPWAAARREFREELGLDAPHGTRVALGDVRQSGGKVVTVWAVEGDIDPNAVVPGMFELEWPRGSGRVREFPELDRVAWFDLDRARDKIIKGQRAVLDRLDELLRT</sequence>
<dbReference type="PROSITE" id="PS00893">
    <property type="entry name" value="NUDIX_BOX"/>
    <property type="match status" value="1"/>
</dbReference>
<dbReference type="Proteomes" id="UP000582974">
    <property type="component" value="Unassembled WGS sequence"/>
</dbReference>
<keyword evidence="4" id="KW-1185">Reference proteome</keyword>
<dbReference type="InterPro" id="IPR051325">
    <property type="entry name" value="Nudix_hydrolase_domain"/>
</dbReference>
<dbReference type="GO" id="GO:0006754">
    <property type="term" value="P:ATP biosynthetic process"/>
    <property type="evidence" value="ECO:0007669"/>
    <property type="project" value="TreeGrafter"/>
</dbReference>
<dbReference type="PANTHER" id="PTHR21340:SF7">
    <property type="entry name" value="NUDIX HYDROLASE DOMAIN-CONTAINING PROTEIN"/>
    <property type="match status" value="1"/>
</dbReference>
<protein>
    <submittedName>
        <fullName evidence="3">NUDIX domain-containing protein</fullName>
    </submittedName>
</protein>
<dbReference type="GO" id="GO:0004081">
    <property type="term" value="F:bis(5'-nucleosyl)-tetraphosphatase (asymmetrical) activity"/>
    <property type="evidence" value="ECO:0007669"/>
    <property type="project" value="TreeGrafter"/>
</dbReference>
<comment type="caution">
    <text evidence="3">The sequence shown here is derived from an EMBL/GenBank/DDBJ whole genome shotgun (WGS) entry which is preliminary data.</text>
</comment>
<evidence type="ECO:0000313" key="3">
    <source>
        <dbReference type="EMBL" id="MBA0124145.1"/>
    </source>
</evidence>
<accession>A0A838A5V9</accession>
<dbReference type="InterPro" id="IPR015797">
    <property type="entry name" value="NUDIX_hydrolase-like_dom_sf"/>
</dbReference>
<evidence type="ECO:0000256" key="1">
    <source>
        <dbReference type="ARBA" id="ARBA00022801"/>
    </source>
</evidence>
<feature type="domain" description="Nudix hydrolase" evidence="2">
    <location>
        <begin position="2"/>
        <end position="151"/>
    </location>
</feature>
<dbReference type="Gene3D" id="3.90.79.10">
    <property type="entry name" value="Nucleoside Triphosphate Pyrophosphohydrolase"/>
    <property type="match status" value="1"/>
</dbReference>
<dbReference type="Pfam" id="PF00293">
    <property type="entry name" value="NUDIX"/>
    <property type="match status" value="1"/>
</dbReference>
<dbReference type="InterPro" id="IPR000086">
    <property type="entry name" value="NUDIX_hydrolase_dom"/>
</dbReference>
<gene>
    <name evidence="3" type="ORF">H0B56_01150</name>
</gene>
<proteinExistence type="predicted"/>
<dbReference type="AlphaFoldDB" id="A0A838A5V9"/>
<dbReference type="EMBL" id="JACCKD010000001">
    <property type="protein sequence ID" value="MBA0124145.1"/>
    <property type="molecule type" value="Genomic_DNA"/>
</dbReference>
<dbReference type="SUPFAM" id="SSF55811">
    <property type="entry name" value="Nudix"/>
    <property type="match status" value="1"/>
</dbReference>
<keyword evidence="1" id="KW-0378">Hydrolase</keyword>
<evidence type="ECO:0000259" key="2">
    <source>
        <dbReference type="PROSITE" id="PS51462"/>
    </source>
</evidence>
<name>A0A838A5V9_9PSEU</name>
<reference evidence="3 4" key="1">
    <citation type="submission" date="2020-07" db="EMBL/GenBank/DDBJ databases">
        <title>Genome of Haloechinothrix sp.</title>
        <authorList>
            <person name="Tang S.-K."/>
            <person name="Yang L."/>
            <person name="Zhu W.-Y."/>
        </authorList>
    </citation>
    <scope>NUCLEOTIDE SEQUENCE [LARGE SCALE GENOMIC DNA]</scope>
    <source>
        <strain evidence="3 4">YIM 98757</strain>
    </source>
</reference>
<evidence type="ECO:0000313" key="4">
    <source>
        <dbReference type="Proteomes" id="UP000582974"/>
    </source>
</evidence>
<dbReference type="GO" id="GO:0006167">
    <property type="term" value="P:AMP biosynthetic process"/>
    <property type="evidence" value="ECO:0007669"/>
    <property type="project" value="TreeGrafter"/>
</dbReference>
<dbReference type="PANTHER" id="PTHR21340">
    <property type="entry name" value="DIADENOSINE 5,5-P1,P4-TETRAPHOSPHATE PYROPHOSPHOHYDROLASE MUTT"/>
    <property type="match status" value="1"/>
</dbReference>
<dbReference type="RefSeq" id="WP_180891635.1">
    <property type="nucleotide sequence ID" value="NZ_JACCKD010000001.1"/>
</dbReference>
<dbReference type="CDD" id="cd04662">
    <property type="entry name" value="NUDIX_Hydrolase"/>
    <property type="match status" value="1"/>
</dbReference>
<organism evidence="3 4">
    <name type="scientific">Haloechinothrix aidingensis</name>
    <dbReference type="NCBI Taxonomy" id="2752311"/>
    <lineage>
        <taxon>Bacteria</taxon>
        <taxon>Bacillati</taxon>
        <taxon>Actinomycetota</taxon>
        <taxon>Actinomycetes</taxon>
        <taxon>Pseudonocardiales</taxon>
        <taxon>Pseudonocardiaceae</taxon>
        <taxon>Haloechinothrix</taxon>
    </lineage>
</organism>
<dbReference type="InterPro" id="IPR020084">
    <property type="entry name" value="NUDIX_hydrolase_CS"/>
</dbReference>
<dbReference type="PROSITE" id="PS51462">
    <property type="entry name" value="NUDIX"/>
    <property type="match status" value="1"/>
</dbReference>